<feature type="transmembrane region" description="Helical" evidence="1">
    <location>
        <begin position="53"/>
        <end position="74"/>
    </location>
</feature>
<reference evidence="3" key="1">
    <citation type="journal article" date="2017" name="Nat. Ecol. Evol.">
        <title>Genome expansion and lineage-specific genetic innovations in the forest pathogenic fungi Armillaria.</title>
        <authorList>
            <person name="Sipos G."/>
            <person name="Prasanna A.N."/>
            <person name="Walter M.C."/>
            <person name="O'Connor E."/>
            <person name="Balint B."/>
            <person name="Krizsan K."/>
            <person name="Kiss B."/>
            <person name="Hess J."/>
            <person name="Varga T."/>
            <person name="Slot J."/>
            <person name="Riley R."/>
            <person name="Boka B."/>
            <person name="Rigling D."/>
            <person name="Barry K."/>
            <person name="Lee J."/>
            <person name="Mihaltcheva S."/>
            <person name="LaButti K."/>
            <person name="Lipzen A."/>
            <person name="Waldron R."/>
            <person name="Moloney N.M."/>
            <person name="Sperisen C."/>
            <person name="Kredics L."/>
            <person name="Vagvoelgyi C."/>
            <person name="Patrignani A."/>
            <person name="Fitzpatrick D."/>
            <person name="Nagy I."/>
            <person name="Doyle S."/>
            <person name="Anderson J.B."/>
            <person name="Grigoriev I.V."/>
            <person name="Gueldener U."/>
            <person name="Muensterkoetter M."/>
            <person name="Nagy L.G."/>
        </authorList>
    </citation>
    <scope>NUCLEOTIDE SEQUENCE [LARGE SCALE GENOMIC DNA]</scope>
    <source>
        <strain evidence="3">Ar21-2</strain>
    </source>
</reference>
<dbReference type="EMBL" id="KZ293646">
    <property type="protein sequence ID" value="PBL01474.1"/>
    <property type="molecule type" value="Genomic_DNA"/>
</dbReference>
<feature type="transmembrane region" description="Helical" evidence="1">
    <location>
        <begin position="80"/>
        <end position="103"/>
    </location>
</feature>
<dbReference type="Gene3D" id="6.10.110.10">
    <property type="match status" value="1"/>
</dbReference>
<dbReference type="Proteomes" id="UP000217790">
    <property type="component" value="Unassembled WGS sequence"/>
</dbReference>
<protein>
    <submittedName>
        <fullName evidence="2">Uncharacterized protein</fullName>
    </submittedName>
</protein>
<keyword evidence="3" id="KW-1185">Reference proteome</keyword>
<evidence type="ECO:0000313" key="2">
    <source>
        <dbReference type="EMBL" id="PBL01474.1"/>
    </source>
</evidence>
<dbReference type="InParanoid" id="A0A2H3ENM8"/>
<sequence>MPLLPPTWIIGGAAGAGLAPTIVPPILGLFGFGAAGPVAGKHTVHLRFIQSGIGNVVAGSLFALAQSIAMGGSLGTGVTFFGGIVGSTLGWFAGCSILITRVVPY</sequence>
<organism evidence="2 3">
    <name type="scientific">Armillaria gallica</name>
    <name type="common">Bulbous honey fungus</name>
    <name type="synonym">Armillaria bulbosa</name>
    <dbReference type="NCBI Taxonomy" id="47427"/>
    <lineage>
        <taxon>Eukaryota</taxon>
        <taxon>Fungi</taxon>
        <taxon>Dikarya</taxon>
        <taxon>Basidiomycota</taxon>
        <taxon>Agaricomycotina</taxon>
        <taxon>Agaricomycetes</taxon>
        <taxon>Agaricomycetidae</taxon>
        <taxon>Agaricales</taxon>
        <taxon>Marasmiineae</taxon>
        <taxon>Physalacriaceae</taxon>
        <taxon>Armillaria</taxon>
    </lineage>
</organism>
<dbReference type="OrthoDB" id="440424at2759"/>
<keyword evidence="1" id="KW-0812">Transmembrane</keyword>
<keyword evidence="1" id="KW-0472">Membrane</keyword>
<dbReference type="AlphaFoldDB" id="A0A2H3ENM8"/>
<evidence type="ECO:0000256" key="1">
    <source>
        <dbReference type="SAM" id="Phobius"/>
    </source>
</evidence>
<keyword evidence="1" id="KW-1133">Transmembrane helix</keyword>
<dbReference type="InterPro" id="IPR038213">
    <property type="entry name" value="IFI6/IFI27-like_sf"/>
</dbReference>
<dbReference type="OMA" id="WFAGCSI"/>
<feature type="transmembrane region" description="Helical" evidence="1">
    <location>
        <begin position="6"/>
        <end position="32"/>
    </location>
</feature>
<proteinExistence type="predicted"/>
<gene>
    <name evidence="2" type="ORF">ARMGADRAFT_1025176</name>
</gene>
<evidence type="ECO:0000313" key="3">
    <source>
        <dbReference type="Proteomes" id="UP000217790"/>
    </source>
</evidence>
<accession>A0A2H3ENM8</accession>
<name>A0A2H3ENM8_ARMGA</name>